<keyword evidence="2" id="KW-1185">Reference proteome</keyword>
<dbReference type="NCBIfam" id="NF000539">
    <property type="entry name" value="plantaricin"/>
    <property type="match status" value="1"/>
</dbReference>
<dbReference type="RefSeq" id="WP_243649402.1">
    <property type="nucleotide sequence ID" value="NZ_SLXV01000003.1"/>
</dbReference>
<name>A0A4V2SYF8_9BACL</name>
<reference evidence="1 2" key="1">
    <citation type="submission" date="2019-03" db="EMBL/GenBank/DDBJ databases">
        <title>Genomic Encyclopedia of Type Strains, Phase IV (KMG-IV): sequencing the most valuable type-strain genomes for metagenomic binning, comparative biology and taxonomic classification.</title>
        <authorList>
            <person name="Goeker M."/>
        </authorList>
    </citation>
    <scope>NUCLEOTIDE SEQUENCE [LARGE SCALE GENOMIC DNA]</scope>
    <source>
        <strain evidence="1 2">DSM 46831</strain>
    </source>
</reference>
<dbReference type="InterPro" id="IPR029243">
    <property type="entry name" value="Lantibiotic_alpha"/>
</dbReference>
<dbReference type="Proteomes" id="UP000294746">
    <property type="component" value="Unassembled WGS sequence"/>
</dbReference>
<dbReference type="AlphaFoldDB" id="A0A4V2SYF8"/>
<accession>A0A4V2SYF8</accession>
<evidence type="ECO:0000313" key="2">
    <source>
        <dbReference type="Proteomes" id="UP000294746"/>
    </source>
</evidence>
<proteinExistence type="predicted"/>
<organism evidence="1 2">
    <name type="scientific">Baia soyae</name>
    <dbReference type="NCBI Taxonomy" id="1544746"/>
    <lineage>
        <taxon>Bacteria</taxon>
        <taxon>Bacillati</taxon>
        <taxon>Bacillota</taxon>
        <taxon>Bacilli</taxon>
        <taxon>Bacillales</taxon>
        <taxon>Thermoactinomycetaceae</taxon>
        <taxon>Baia</taxon>
    </lineage>
</organism>
<comment type="caution">
    <text evidence="1">The sequence shown here is derived from an EMBL/GenBank/DDBJ whole genome shotgun (WGS) entry which is preliminary data.</text>
</comment>
<dbReference type="GO" id="GO:0050830">
    <property type="term" value="P:defense response to Gram-positive bacterium"/>
    <property type="evidence" value="ECO:0007669"/>
    <property type="project" value="InterPro"/>
</dbReference>
<dbReference type="Pfam" id="PF14867">
    <property type="entry name" value="Lantibiotic_a"/>
    <property type="match status" value="1"/>
</dbReference>
<gene>
    <name evidence="1" type="ORF">EDD57_10336</name>
</gene>
<evidence type="ECO:0000313" key="1">
    <source>
        <dbReference type="EMBL" id="TCP70223.1"/>
    </source>
</evidence>
<protein>
    <submittedName>
        <fullName evidence="1">Two-component lantibiotic alpha peptide</fullName>
    </submittedName>
</protein>
<dbReference type="EMBL" id="SLXV01000003">
    <property type="protein sequence ID" value="TCP70223.1"/>
    <property type="molecule type" value="Genomic_DNA"/>
</dbReference>
<sequence length="79" mass="8578">MGKDVFMKNPVLRKKVSPQFSNPSGEVLEEVKDHSIVGAGCTKWDFLVTSLVCCGASYVLGNKGHLCTGTVECQNNCRD</sequence>